<evidence type="ECO:0008006" key="4">
    <source>
        <dbReference type="Google" id="ProtNLM"/>
    </source>
</evidence>
<dbReference type="Proteomes" id="UP000236731">
    <property type="component" value="Unassembled WGS sequence"/>
</dbReference>
<name>A0A1H6CE41_9SPHI</name>
<organism evidence="2 3">
    <name type="scientific">Sphingobacterium lactis</name>
    <dbReference type="NCBI Taxonomy" id="797291"/>
    <lineage>
        <taxon>Bacteria</taxon>
        <taxon>Pseudomonadati</taxon>
        <taxon>Bacteroidota</taxon>
        <taxon>Sphingobacteriia</taxon>
        <taxon>Sphingobacteriales</taxon>
        <taxon>Sphingobacteriaceae</taxon>
        <taxon>Sphingobacterium</taxon>
    </lineage>
</organism>
<dbReference type="Pfam" id="PF05751">
    <property type="entry name" value="FixH"/>
    <property type="match status" value="1"/>
</dbReference>
<dbReference type="AlphaFoldDB" id="A0A1H6CE41"/>
<gene>
    <name evidence="2" type="ORF">SAMN05421877_1159</name>
</gene>
<feature type="transmembrane region" description="Helical" evidence="1">
    <location>
        <begin position="7"/>
        <end position="26"/>
    </location>
</feature>
<keyword evidence="1" id="KW-1133">Transmembrane helix</keyword>
<proteinExistence type="predicted"/>
<dbReference type="EMBL" id="FNUT01000015">
    <property type="protein sequence ID" value="SEG71261.1"/>
    <property type="molecule type" value="Genomic_DNA"/>
</dbReference>
<dbReference type="RefSeq" id="WP_103907717.1">
    <property type="nucleotide sequence ID" value="NZ_CP049246.1"/>
</dbReference>
<dbReference type="InterPro" id="IPR008620">
    <property type="entry name" value="FixH"/>
</dbReference>
<evidence type="ECO:0000256" key="1">
    <source>
        <dbReference type="SAM" id="Phobius"/>
    </source>
</evidence>
<dbReference type="OrthoDB" id="1493774at2"/>
<sequence length="141" mass="16253">MNWGYKIVFGLGAFMLFIIGAGIYMVSHDTDTLVDTDYYEKSLTYDETIHKKQNLLDDRAKPMIKVQKDTLILAFASDGNKGSLNFLRPDDRKVDVTLPFQTSTNEFKLPIKTFKRGNWNLEIDWEHAGKPYISDHAVFIQ</sequence>
<reference evidence="3" key="1">
    <citation type="submission" date="2016-10" db="EMBL/GenBank/DDBJ databases">
        <authorList>
            <person name="Varghese N."/>
            <person name="Submissions S."/>
        </authorList>
    </citation>
    <scope>NUCLEOTIDE SEQUENCE [LARGE SCALE GENOMIC DNA]</scope>
    <source>
        <strain evidence="3">DSM 22361</strain>
    </source>
</reference>
<evidence type="ECO:0000313" key="2">
    <source>
        <dbReference type="EMBL" id="SEG71261.1"/>
    </source>
</evidence>
<keyword evidence="1" id="KW-0812">Transmembrane</keyword>
<evidence type="ECO:0000313" key="3">
    <source>
        <dbReference type="Proteomes" id="UP000236731"/>
    </source>
</evidence>
<keyword evidence="1" id="KW-0472">Membrane</keyword>
<protein>
    <recommendedName>
        <fullName evidence="4">FixH protein</fullName>
    </recommendedName>
</protein>
<accession>A0A1H6CE41</accession>
<keyword evidence="3" id="KW-1185">Reference proteome</keyword>